<dbReference type="EMBL" id="CP041616">
    <property type="protein sequence ID" value="QDO87554.1"/>
    <property type="molecule type" value="Genomic_DNA"/>
</dbReference>
<evidence type="ECO:0000313" key="3">
    <source>
        <dbReference type="Proteomes" id="UP000315395"/>
    </source>
</evidence>
<dbReference type="AlphaFoldDB" id="A0A516G7P7"/>
<feature type="region of interest" description="Disordered" evidence="1">
    <location>
        <begin position="102"/>
        <end position="126"/>
    </location>
</feature>
<accession>A0A516G7P7</accession>
<reference evidence="2 3" key="1">
    <citation type="submission" date="2019-07" db="EMBL/GenBank/DDBJ databases">
        <title>complete genome sequencing of Ornithinimicrobium sp. H23M54.</title>
        <authorList>
            <person name="Bae J.-W."/>
            <person name="Lee S.-Y."/>
        </authorList>
    </citation>
    <scope>NUCLEOTIDE SEQUENCE [LARGE SCALE GENOMIC DNA]</scope>
    <source>
        <strain evidence="2 3">H23M54</strain>
    </source>
</reference>
<proteinExistence type="predicted"/>
<gene>
    <name evidence="2" type="ORF">FNH13_03710</name>
</gene>
<dbReference type="KEGG" id="orz:FNH13_03710"/>
<protein>
    <submittedName>
        <fullName evidence="2">Uncharacterized protein</fullName>
    </submittedName>
</protein>
<sequence>MGACVVGSAGSVGSADSDGVPVVGSAGSLDAVGAVGPGSVLGASSAPQPPSATISAAPLSSVLIRLIFMLPPRSPVGRPGPLTLGDAMGPARCSISRADRCSISRVETTRAPQAHPTALPRGNQRR</sequence>
<keyword evidence="3" id="KW-1185">Reference proteome</keyword>
<name>A0A516G7P7_9MICO</name>
<dbReference type="Proteomes" id="UP000315395">
    <property type="component" value="Chromosome"/>
</dbReference>
<organism evidence="2 3">
    <name type="scientific">Ornithinimicrobium ciconiae</name>
    <dbReference type="NCBI Taxonomy" id="2594265"/>
    <lineage>
        <taxon>Bacteria</taxon>
        <taxon>Bacillati</taxon>
        <taxon>Actinomycetota</taxon>
        <taxon>Actinomycetes</taxon>
        <taxon>Micrococcales</taxon>
        <taxon>Ornithinimicrobiaceae</taxon>
        <taxon>Ornithinimicrobium</taxon>
    </lineage>
</organism>
<evidence type="ECO:0000256" key="1">
    <source>
        <dbReference type="SAM" id="MobiDB-lite"/>
    </source>
</evidence>
<evidence type="ECO:0000313" key="2">
    <source>
        <dbReference type="EMBL" id="QDO87554.1"/>
    </source>
</evidence>